<dbReference type="GO" id="GO:1990879">
    <property type="term" value="C:CST complex"/>
    <property type="evidence" value="ECO:0007669"/>
    <property type="project" value="InterPro"/>
</dbReference>
<dbReference type="PANTHER" id="PTHR33905:SF1">
    <property type="entry name" value="CST COMPLEX SUBUNIT TEN1"/>
    <property type="match status" value="1"/>
</dbReference>
<dbReference type="GO" id="GO:0042162">
    <property type="term" value="F:telomeric DNA binding"/>
    <property type="evidence" value="ECO:0007669"/>
    <property type="project" value="TreeGrafter"/>
</dbReference>
<keyword evidence="2" id="KW-1185">Reference proteome</keyword>
<dbReference type="GO" id="GO:0032211">
    <property type="term" value="P:negative regulation of telomere maintenance via telomerase"/>
    <property type="evidence" value="ECO:0007669"/>
    <property type="project" value="TreeGrafter"/>
</dbReference>
<proteinExistence type="predicted"/>
<dbReference type="AlphaFoldDB" id="A0AAN7QL71"/>
<dbReference type="Proteomes" id="UP001346149">
    <property type="component" value="Unassembled WGS sequence"/>
</dbReference>
<comment type="caution">
    <text evidence="1">The sequence shown here is derived from an EMBL/GenBank/DDBJ whole genome shotgun (WGS) entry which is preliminary data.</text>
</comment>
<evidence type="ECO:0000313" key="1">
    <source>
        <dbReference type="EMBL" id="KAK4769623.1"/>
    </source>
</evidence>
<dbReference type="PANTHER" id="PTHR33905">
    <property type="entry name" value="CST COMPLEX SUBUNIT TEN1"/>
    <property type="match status" value="1"/>
</dbReference>
<dbReference type="InterPro" id="IPR029146">
    <property type="entry name" value="Ten1_animal_plant"/>
</dbReference>
<dbReference type="Pfam" id="PF15490">
    <property type="entry name" value="Ten1_2"/>
    <property type="match status" value="1"/>
</dbReference>
<reference evidence="1 2" key="1">
    <citation type="journal article" date="2023" name="Hortic Res">
        <title>Pangenome of water caltrop reveals structural variations and asymmetric subgenome divergence after allopolyploidization.</title>
        <authorList>
            <person name="Zhang X."/>
            <person name="Chen Y."/>
            <person name="Wang L."/>
            <person name="Yuan Y."/>
            <person name="Fang M."/>
            <person name="Shi L."/>
            <person name="Lu R."/>
            <person name="Comes H.P."/>
            <person name="Ma Y."/>
            <person name="Chen Y."/>
            <person name="Huang G."/>
            <person name="Zhou Y."/>
            <person name="Zheng Z."/>
            <person name="Qiu Y."/>
        </authorList>
    </citation>
    <scope>NUCLEOTIDE SEQUENCE [LARGE SCALE GENOMIC DNA]</scope>
    <source>
        <strain evidence="1">F231</strain>
    </source>
</reference>
<dbReference type="InterPro" id="IPR012340">
    <property type="entry name" value="NA-bd_OB-fold"/>
</dbReference>
<dbReference type="Gene3D" id="2.40.50.140">
    <property type="entry name" value="Nucleic acid-binding proteins"/>
    <property type="match status" value="1"/>
</dbReference>
<organism evidence="1 2">
    <name type="scientific">Trapa natans</name>
    <name type="common">Water chestnut</name>
    <dbReference type="NCBI Taxonomy" id="22666"/>
    <lineage>
        <taxon>Eukaryota</taxon>
        <taxon>Viridiplantae</taxon>
        <taxon>Streptophyta</taxon>
        <taxon>Embryophyta</taxon>
        <taxon>Tracheophyta</taxon>
        <taxon>Spermatophyta</taxon>
        <taxon>Magnoliopsida</taxon>
        <taxon>eudicotyledons</taxon>
        <taxon>Gunneridae</taxon>
        <taxon>Pentapetalae</taxon>
        <taxon>rosids</taxon>
        <taxon>malvids</taxon>
        <taxon>Myrtales</taxon>
        <taxon>Lythraceae</taxon>
        <taxon>Trapa</taxon>
    </lineage>
</organism>
<evidence type="ECO:0000313" key="2">
    <source>
        <dbReference type="Proteomes" id="UP001346149"/>
    </source>
</evidence>
<dbReference type="GO" id="GO:0010521">
    <property type="term" value="F:telomerase inhibitor activity"/>
    <property type="evidence" value="ECO:0007669"/>
    <property type="project" value="TreeGrafter"/>
</dbReference>
<dbReference type="EMBL" id="JAXQNO010000021">
    <property type="protein sequence ID" value="KAK4769623.1"/>
    <property type="molecule type" value="Genomic_DNA"/>
</dbReference>
<protein>
    <submittedName>
        <fullName evidence="1">Uncharacterized protein</fullName>
    </submittedName>
</protein>
<accession>A0AAN7QL71</accession>
<sequence length="142" mass="15796">MEIWKLRQTLKRVYSRTQNKSRNELGYTFIITAPGSTMASAIKSGALVSLEDLVPSSPFFADRSSLRVIGKHGLQEYSVQTALAVIVDGRAKLKVNAVHLMDLSLREGSIYQFIGELSIIQPENEVNFICFSSLDLNLYVVA</sequence>
<dbReference type="GO" id="GO:0003697">
    <property type="term" value="F:single-stranded DNA binding"/>
    <property type="evidence" value="ECO:0007669"/>
    <property type="project" value="InterPro"/>
</dbReference>
<name>A0AAN7QL71_TRANT</name>
<gene>
    <name evidence="1" type="ORF">SAY86_027773</name>
</gene>